<evidence type="ECO:0000313" key="2">
    <source>
        <dbReference type="EMBL" id="QBD77924.1"/>
    </source>
</evidence>
<name>A0A4P6JRF9_KTERU</name>
<dbReference type="Pfam" id="PF14239">
    <property type="entry name" value="RRXRR"/>
    <property type="match status" value="1"/>
</dbReference>
<evidence type="ECO:0000259" key="1">
    <source>
        <dbReference type="SMART" id="SM00507"/>
    </source>
</evidence>
<organism evidence="2 3">
    <name type="scientific">Ktedonosporobacter rubrisoli</name>
    <dbReference type="NCBI Taxonomy" id="2509675"/>
    <lineage>
        <taxon>Bacteria</taxon>
        <taxon>Bacillati</taxon>
        <taxon>Chloroflexota</taxon>
        <taxon>Ktedonobacteria</taxon>
        <taxon>Ktedonobacterales</taxon>
        <taxon>Ktedonosporobacteraceae</taxon>
        <taxon>Ktedonosporobacter</taxon>
    </lineage>
</organism>
<dbReference type="InterPro" id="IPR025938">
    <property type="entry name" value="RRXRR_dom"/>
</dbReference>
<dbReference type="OrthoDB" id="145457at2"/>
<feature type="domain" description="HNH nuclease" evidence="1">
    <location>
        <begin position="181"/>
        <end position="233"/>
    </location>
</feature>
<dbReference type="RefSeq" id="WP_129888977.1">
    <property type="nucleotide sequence ID" value="NZ_CP035758.1"/>
</dbReference>
<sequence>MFIFILNCHHQLLMPCSPRKARLLLKGKKAKIVSMEPFTLQLLSGSSGYKQEVSLGIDAGTHTIGLSATTEKQVLFEAEAKLRTDIQELLATRRQFRRARRNRKTGYRQARFQNRKKPQGWLPPSVQHRLDAHLKVIRLVHRILPVSKTTIEVAQFDLQKIQHPEIEGPGYQHGPQQGFWNVREYVLWRDGHQCQWCQGRSKDAVLNVHHIESRKTGGDRPENLITVCKTCHALLHRTHQEQKITRKSNGFRDATQMGVLRWKIYEQVKALFPHVHLIYGYRTSATRLA</sequence>
<keyword evidence="2" id="KW-0540">Nuclease</keyword>
<dbReference type="GO" id="GO:0008270">
    <property type="term" value="F:zinc ion binding"/>
    <property type="evidence" value="ECO:0007669"/>
    <property type="project" value="InterPro"/>
</dbReference>
<gene>
    <name evidence="2" type="ORF">EPA93_18755</name>
</gene>
<dbReference type="KEGG" id="kbs:EPA93_18755"/>
<evidence type="ECO:0000313" key="3">
    <source>
        <dbReference type="Proteomes" id="UP000290365"/>
    </source>
</evidence>
<dbReference type="AlphaFoldDB" id="A0A4P6JRF9"/>
<dbReference type="Gene3D" id="1.10.30.50">
    <property type="match status" value="1"/>
</dbReference>
<dbReference type="GO" id="GO:0004519">
    <property type="term" value="F:endonuclease activity"/>
    <property type="evidence" value="ECO:0007669"/>
    <property type="project" value="UniProtKB-KW"/>
</dbReference>
<keyword evidence="2" id="KW-0255">Endonuclease</keyword>
<proteinExistence type="predicted"/>
<dbReference type="InterPro" id="IPR002711">
    <property type="entry name" value="HNH"/>
</dbReference>
<dbReference type="InterPro" id="IPR047693">
    <property type="entry name" value="RNA-guided_IscB-like"/>
</dbReference>
<dbReference type="CDD" id="cd00085">
    <property type="entry name" value="HNHc"/>
    <property type="match status" value="1"/>
</dbReference>
<dbReference type="GO" id="GO:0003676">
    <property type="term" value="F:nucleic acid binding"/>
    <property type="evidence" value="ECO:0007669"/>
    <property type="project" value="InterPro"/>
</dbReference>
<protein>
    <submittedName>
        <fullName evidence="2">HNH endonuclease</fullName>
    </submittedName>
</protein>
<accession>A0A4P6JRF9</accession>
<dbReference type="InterPro" id="IPR003615">
    <property type="entry name" value="HNH_nuc"/>
</dbReference>
<keyword evidence="2" id="KW-0378">Hydrolase</keyword>
<dbReference type="EMBL" id="CP035758">
    <property type="protein sequence ID" value="QBD77924.1"/>
    <property type="molecule type" value="Genomic_DNA"/>
</dbReference>
<dbReference type="SMART" id="SM00507">
    <property type="entry name" value="HNHc"/>
    <property type="match status" value="1"/>
</dbReference>
<dbReference type="Pfam" id="PF01844">
    <property type="entry name" value="HNH"/>
    <property type="match status" value="1"/>
</dbReference>
<dbReference type="NCBIfam" id="NF040563">
    <property type="entry name" value="guided_IscB"/>
    <property type="match status" value="1"/>
</dbReference>
<keyword evidence="3" id="KW-1185">Reference proteome</keyword>
<dbReference type="Proteomes" id="UP000290365">
    <property type="component" value="Chromosome"/>
</dbReference>
<reference evidence="2 3" key="1">
    <citation type="submission" date="2019-01" db="EMBL/GenBank/DDBJ databases">
        <title>Ktedonosporobacter rubrisoli SCAWS-G2.</title>
        <authorList>
            <person name="Huang Y."/>
            <person name="Yan B."/>
        </authorList>
    </citation>
    <scope>NUCLEOTIDE SEQUENCE [LARGE SCALE GENOMIC DNA]</scope>
    <source>
        <strain evidence="2 3">SCAWS-G2</strain>
    </source>
</reference>